<dbReference type="GO" id="GO:0031390">
    <property type="term" value="C:Ctf18 RFC-like complex"/>
    <property type="evidence" value="ECO:0007669"/>
    <property type="project" value="InterPro"/>
</dbReference>
<dbReference type="GO" id="GO:0006260">
    <property type="term" value="P:DNA replication"/>
    <property type="evidence" value="ECO:0007669"/>
    <property type="project" value="UniProtKB-KW"/>
</dbReference>
<dbReference type="PANTHER" id="PTHR13395:SF6">
    <property type="entry name" value="SISTER CHROMATID COHESION PROTEIN DCC1"/>
    <property type="match status" value="1"/>
</dbReference>
<evidence type="ECO:0000256" key="2">
    <source>
        <dbReference type="ARBA" id="ARBA00022705"/>
    </source>
</evidence>
<dbReference type="GO" id="GO:0000785">
    <property type="term" value="C:chromatin"/>
    <property type="evidence" value="ECO:0007669"/>
    <property type="project" value="TreeGrafter"/>
</dbReference>
<evidence type="ECO:0000256" key="3">
    <source>
        <dbReference type="SAM" id="MobiDB-lite"/>
    </source>
</evidence>
<dbReference type="GO" id="GO:0000775">
    <property type="term" value="C:chromosome, centromeric region"/>
    <property type="evidence" value="ECO:0007669"/>
    <property type="project" value="TreeGrafter"/>
</dbReference>
<dbReference type="AlphaFoldDB" id="A0A9D5DQE9"/>
<evidence type="ECO:0000256" key="1">
    <source>
        <dbReference type="ARBA" id="ARBA00007017"/>
    </source>
</evidence>
<organism evidence="4">
    <name type="scientific">Cryptosporidium canis</name>
    <dbReference type="NCBI Taxonomy" id="195482"/>
    <lineage>
        <taxon>Eukaryota</taxon>
        <taxon>Sar</taxon>
        <taxon>Alveolata</taxon>
        <taxon>Apicomplexa</taxon>
        <taxon>Conoidasida</taxon>
        <taxon>Coccidia</taxon>
        <taxon>Eucoccidiorida</taxon>
        <taxon>Eimeriorina</taxon>
        <taxon>Cryptosporidiidae</taxon>
        <taxon>Cryptosporidium</taxon>
    </lineage>
</organism>
<dbReference type="OrthoDB" id="5199543at2759"/>
<gene>
    <name evidence="4" type="ORF">OJ253_536</name>
</gene>
<evidence type="ECO:0008006" key="5">
    <source>
        <dbReference type="Google" id="ProtNLM"/>
    </source>
</evidence>
<sequence length="480" mass="54647">MEIDFHPLYSRTAGSWSLLQLEPGCEESLRSGGQLWLKGTKDREDMQEVPTVVCTESETFRIRREKSSNMSYLALKLEPSGDSKQNDENASRDENGGLGRLSVIGVSNSVMVMTRTPPVMSNLEDYMASHRGLTNNSNSEMTFKKLFSMSQISLLELYSYLFDYNSMVYCDVEGCWYSINNDVLLFLLSSILQKGMSLNISFKDLRIRDVKSLLREHLFELEAEGASSTNTVCYNTLKHALSFDLALVQLIKHLVNVPTNNDLASVILVDFDKCNIRRLLDSPRIQDSVGLRNIDDVKVDLSYKRIQGILALSILRKHQVLKVSEYVEELQSSISDYIPLELSELEFKSAGPGVDSDPDCECTATPTDLYFGFPLMENHPDNIGVRFDIIAGHAYYNHDDDTIIYLPSSALPVDPRSRLSNLFSKKKYWHISELDAYISPVLQQNIKLGAFCLKNCYVCERRIFDRNFKLFYNKNLPIMQ</sequence>
<reference evidence="4" key="1">
    <citation type="submission" date="2022-10" db="EMBL/GenBank/DDBJ databases">
        <title>Adaptive evolution leads to modifications in subtelomeric GC content in a zoonotic Cryptosporidium species.</title>
        <authorList>
            <person name="Li J."/>
            <person name="Feng Y."/>
            <person name="Xiao L."/>
        </authorList>
    </citation>
    <scope>NUCLEOTIDE SEQUENCE</scope>
    <source>
        <strain evidence="4">33844</strain>
    </source>
</reference>
<proteinExistence type="inferred from homology"/>
<protein>
    <recommendedName>
        <fullName evidence="5">Sister chromatid cohesion protein DCC1</fullName>
    </recommendedName>
</protein>
<dbReference type="EMBL" id="JAPCXC010000007">
    <property type="protein sequence ID" value="KAJ1612443.1"/>
    <property type="molecule type" value="Genomic_DNA"/>
</dbReference>
<dbReference type="GO" id="GO:0034088">
    <property type="term" value="P:maintenance of mitotic sister chromatid cohesion"/>
    <property type="evidence" value="ECO:0007669"/>
    <property type="project" value="TreeGrafter"/>
</dbReference>
<dbReference type="PANTHER" id="PTHR13395">
    <property type="entry name" value="SISTER CHROMATID COHESION PROTEIN DCC1-RELATED"/>
    <property type="match status" value="1"/>
</dbReference>
<name>A0A9D5DQE9_9CRYT</name>
<comment type="similarity">
    <text evidence="1">Belongs to the DCC1 family.</text>
</comment>
<accession>A0A9D5DQE9</accession>
<feature type="compositionally biased region" description="Basic and acidic residues" evidence="3">
    <location>
        <begin position="79"/>
        <end position="95"/>
    </location>
</feature>
<comment type="caution">
    <text evidence="4">The sequence shown here is derived from an EMBL/GenBank/DDBJ whole genome shotgun (WGS) entry which is preliminary data.</text>
</comment>
<keyword evidence="2" id="KW-0235">DNA replication</keyword>
<dbReference type="Proteomes" id="UP001067231">
    <property type="component" value="Unassembled WGS sequence"/>
</dbReference>
<dbReference type="InterPro" id="IPR019128">
    <property type="entry name" value="Dcc1"/>
</dbReference>
<evidence type="ECO:0000313" key="4">
    <source>
        <dbReference type="EMBL" id="KAJ1612443.1"/>
    </source>
</evidence>
<feature type="region of interest" description="Disordered" evidence="3">
    <location>
        <begin position="77"/>
        <end position="99"/>
    </location>
</feature>
<dbReference type="Pfam" id="PF09724">
    <property type="entry name" value="Dcc1"/>
    <property type="match status" value="2"/>
</dbReference>